<reference evidence="1" key="1">
    <citation type="submission" date="2024-12" db="EMBL/GenBank/DDBJ databases">
        <title>Comparative genomics and development of molecular markers within Purpureocillium lilacinum and among Purpureocillium species.</title>
        <authorList>
            <person name="Yeh Z.-Y."/>
            <person name="Ni N.-T."/>
            <person name="Lo P.-H."/>
            <person name="Mushyakhwo K."/>
            <person name="Lin C.-F."/>
            <person name="Nai Y.-S."/>
        </authorList>
    </citation>
    <scope>NUCLEOTIDE SEQUENCE</scope>
    <source>
        <strain evidence="1">NCHU-NPUST-175</strain>
    </source>
</reference>
<keyword evidence="2" id="KW-1185">Reference proteome</keyword>
<comment type="caution">
    <text evidence="1">The sequence shown here is derived from an EMBL/GenBank/DDBJ whole genome shotgun (WGS) entry which is preliminary data.</text>
</comment>
<evidence type="ECO:0000313" key="2">
    <source>
        <dbReference type="Proteomes" id="UP001638806"/>
    </source>
</evidence>
<accession>A0ACC4DAG2</accession>
<name>A0ACC4DAG2_PURLI</name>
<organism evidence="1 2">
    <name type="scientific">Purpureocillium lilacinum</name>
    <name type="common">Paecilomyces lilacinus</name>
    <dbReference type="NCBI Taxonomy" id="33203"/>
    <lineage>
        <taxon>Eukaryota</taxon>
        <taxon>Fungi</taxon>
        <taxon>Dikarya</taxon>
        <taxon>Ascomycota</taxon>
        <taxon>Pezizomycotina</taxon>
        <taxon>Sordariomycetes</taxon>
        <taxon>Hypocreomycetidae</taxon>
        <taxon>Hypocreales</taxon>
        <taxon>Ophiocordycipitaceae</taxon>
        <taxon>Purpureocillium</taxon>
    </lineage>
</organism>
<protein>
    <submittedName>
        <fullName evidence="1">Uncharacterized protein</fullName>
    </submittedName>
</protein>
<proteinExistence type="predicted"/>
<dbReference type="Proteomes" id="UP001638806">
    <property type="component" value="Unassembled WGS sequence"/>
</dbReference>
<gene>
    <name evidence="1" type="ORF">ACCO45_013293</name>
</gene>
<dbReference type="EMBL" id="JBGNUJ010000012">
    <property type="protein sequence ID" value="KAL3953350.1"/>
    <property type="molecule type" value="Genomic_DNA"/>
</dbReference>
<evidence type="ECO:0000313" key="1">
    <source>
        <dbReference type="EMBL" id="KAL3953350.1"/>
    </source>
</evidence>
<sequence length="102" mass="11438">MVPTCRLSLTRRGARGRALIARVPAAGTGEDPRIRVKRLRGSVTGTGRKTGQCCTPPRHRDFSRPWPQARNRKPASFQSSLSRSRLRGKPPGRTHLQRAMKR</sequence>